<sequence length="68" mass="7422">MKAATIRIYSTCPASGNVFVRVASHDGLGLQPLLQQQLNQLPYPMPNPQANLWPCDYQDQVQPGGGRA</sequence>
<organism evidence="1 2">
    <name type="scientific">Variovorax guangxiensis</name>
    <dbReference type="NCBI Taxonomy" id="1775474"/>
    <lineage>
        <taxon>Bacteria</taxon>
        <taxon>Pseudomonadati</taxon>
        <taxon>Pseudomonadota</taxon>
        <taxon>Betaproteobacteria</taxon>
        <taxon>Burkholderiales</taxon>
        <taxon>Comamonadaceae</taxon>
        <taxon>Variovorax</taxon>
    </lineage>
</organism>
<gene>
    <name evidence="1" type="ORF">EJP67_29295</name>
</gene>
<dbReference type="EMBL" id="RXFT01000018">
    <property type="protein sequence ID" value="RUR71157.1"/>
    <property type="molecule type" value="Genomic_DNA"/>
</dbReference>
<dbReference type="Proteomes" id="UP000281118">
    <property type="component" value="Unassembled WGS sequence"/>
</dbReference>
<protein>
    <submittedName>
        <fullName evidence="1">Uncharacterized protein</fullName>
    </submittedName>
</protein>
<accession>A0A433MTD2</accession>
<comment type="caution">
    <text evidence="1">The sequence shown here is derived from an EMBL/GenBank/DDBJ whole genome shotgun (WGS) entry which is preliminary data.</text>
</comment>
<evidence type="ECO:0000313" key="2">
    <source>
        <dbReference type="Proteomes" id="UP000281118"/>
    </source>
</evidence>
<reference evidence="1 2" key="1">
    <citation type="submission" date="2018-12" db="EMBL/GenBank/DDBJ databases">
        <title>The genome sequences of Variovorax guangxiensis DSM 27352.</title>
        <authorList>
            <person name="Gao J."/>
            <person name="Sun J."/>
        </authorList>
    </citation>
    <scope>NUCLEOTIDE SEQUENCE [LARGE SCALE GENOMIC DNA]</scope>
    <source>
        <strain evidence="1 2">DSM 27352</strain>
    </source>
</reference>
<dbReference type="AlphaFoldDB" id="A0A433MTD2"/>
<evidence type="ECO:0000313" key="1">
    <source>
        <dbReference type="EMBL" id="RUR71157.1"/>
    </source>
</evidence>
<proteinExistence type="predicted"/>
<name>A0A433MTD2_9BURK</name>
<dbReference type="RefSeq" id="WP_126025243.1">
    <property type="nucleotide sequence ID" value="NZ_RXFT01000018.1"/>
</dbReference>